<feature type="coiled-coil region" evidence="1">
    <location>
        <begin position="319"/>
        <end position="354"/>
    </location>
</feature>
<feature type="non-terminal residue" evidence="3">
    <location>
        <position position="1"/>
    </location>
</feature>
<dbReference type="SUPFAM" id="SSF140459">
    <property type="entry name" value="PE/PPE dimer-like"/>
    <property type="match status" value="1"/>
</dbReference>
<proteinExistence type="predicted"/>
<keyword evidence="1" id="KW-0175">Coiled coil</keyword>
<keyword evidence="4" id="KW-1185">Reference proteome</keyword>
<dbReference type="Pfam" id="PF00934">
    <property type="entry name" value="PE"/>
    <property type="match status" value="1"/>
</dbReference>
<dbReference type="STRING" id="1841859.GCA_900157385_05043"/>
<dbReference type="InterPro" id="IPR000084">
    <property type="entry name" value="PE-PGRS_N"/>
</dbReference>
<evidence type="ECO:0000259" key="2">
    <source>
        <dbReference type="Pfam" id="PF00934"/>
    </source>
</evidence>
<name>A0A2U3NJ13_9MYCO</name>
<dbReference type="AlphaFoldDB" id="A0A2U3NJ13"/>
<sequence>VSFVVAIPEAFAAASQDFTSVGSAINEAYATAAASTTQVVSAAQDEVSTAVAALFGGYGREFHTLSAKAAAFHDQFVRALTGGASSYVEAEAANVLGLMGGATASGAAAAPGADEGNVVGFIFALLAKAFAASAPASVKFLGNIAPRTENFLEGLERSLIANAQNAHARAQLMRAQRIVANGLQLLGKDGALLYTDGREVVAIGGNFPYHWPYTEDFLYTWGPHIRASWGWTDQFMQSIFRTEIHVVERGEGLAQTYFQKVGNQVFLIDTDAEGQIYQRLTTTETSIAQAVQGLRQILGPVQQQVLQVLRDAEPQIRDLQHLEGGIQDARTAIEQAEQEYLRQAEQAAIQAQNEARQLDNPIFLQQLLVGQIDVDPLPAAKEFVEGLESRVAALIREAQGTP</sequence>
<reference evidence="3 4" key="1">
    <citation type="submission" date="2017-01" db="EMBL/GenBank/DDBJ databases">
        <authorList>
            <consortium name="Urmite Genomes"/>
        </authorList>
    </citation>
    <scope>NUCLEOTIDE SEQUENCE [LARGE SCALE GENOMIC DNA]</scope>
    <source>
        <strain evidence="3 4">AB308</strain>
    </source>
</reference>
<accession>A0A2U3NJ13</accession>
<evidence type="ECO:0000313" key="4">
    <source>
        <dbReference type="Proteomes" id="UP000241595"/>
    </source>
</evidence>
<protein>
    <submittedName>
        <fullName evidence="3">PE family protein</fullName>
    </submittedName>
</protein>
<evidence type="ECO:0000313" key="3">
    <source>
        <dbReference type="EMBL" id="SPM31521.1"/>
    </source>
</evidence>
<dbReference type="Proteomes" id="UP000241595">
    <property type="component" value="Unassembled WGS sequence"/>
</dbReference>
<organism evidence="3 4">
    <name type="scientific">Mycobacterium terramassiliense</name>
    <dbReference type="NCBI Taxonomy" id="1841859"/>
    <lineage>
        <taxon>Bacteria</taxon>
        <taxon>Bacillati</taxon>
        <taxon>Actinomycetota</taxon>
        <taxon>Actinomycetes</taxon>
        <taxon>Mycobacteriales</taxon>
        <taxon>Mycobacteriaceae</taxon>
        <taxon>Mycobacterium</taxon>
    </lineage>
</organism>
<dbReference type="Gene3D" id="1.10.287.850">
    <property type="entry name" value="HP0062-like domain"/>
    <property type="match status" value="1"/>
</dbReference>
<dbReference type="EMBL" id="FTRV01000016">
    <property type="protein sequence ID" value="SPM31521.1"/>
    <property type="molecule type" value="Genomic_DNA"/>
</dbReference>
<dbReference type="InterPro" id="IPR038332">
    <property type="entry name" value="PPE_sf"/>
</dbReference>
<gene>
    <name evidence="3" type="ORF">MTAB308_5040</name>
</gene>
<feature type="domain" description="PE" evidence="2">
    <location>
        <begin position="4"/>
        <end position="94"/>
    </location>
</feature>
<evidence type="ECO:0000256" key="1">
    <source>
        <dbReference type="SAM" id="Coils"/>
    </source>
</evidence>